<organism evidence="1 2">
    <name type="scientific">Polarella glacialis</name>
    <name type="common">Dinoflagellate</name>
    <dbReference type="NCBI Taxonomy" id="89957"/>
    <lineage>
        <taxon>Eukaryota</taxon>
        <taxon>Sar</taxon>
        <taxon>Alveolata</taxon>
        <taxon>Dinophyceae</taxon>
        <taxon>Suessiales</taxon>
        <taxon>Suessiaceae</taxon>
        <taxon>Polarella</taxon>
    </lineage>
</organism>
<evidence type="ECO:0000313" key="1">
    <source>
        <dbReference type="EMBL" id="CAE8620492.1"/>
    </source>
</evidence>
<proteinExistence type="predicted"/>
<name>A0A813G2H6_POLGL</name>
<protein>
    <submittedName>
        <fullName evidence="1">Uncharacterized protein</fullName>
    </submittedName>
</protein>
<dbReference type="EMBL" id="CAJNNV010027474">
    <property type="protein sequence ID" value="CAE8620492.1"/>
    <property type="molecule type" value="Genomic_DNA"/>
</dbReference>
<dbReference type="Proteomes" id="UP000654075">
    <property type="component" value="Unassembled WGS sequence"/>
</dbReference>
<evidence type="ECO:0000313" key="2">
    <source>
        <dbReference type="Proteomes" id="UP000654075"/>
    </source>
</evidence>
<sequence length="122" mass="13564">MFLCTGLAQEELKLLEAAPLIYGYITKPPRPNSPVRGIPSLVSWVHANQRLSSLSSTEPSEHVLYWRLRHLRRAFSGDTAKRLTQEELQLLEAVPLLDRFVMKPRAPSPLAGSISFGVMGPG</sequence>
<gene>
    <name evidence="1" type="ORF">PGLA1383_LOCUS38049</name>
</gene>
<comment type="caution">
    <text evidence="1">The sequence shown here is derived from an EMBL/GenBank/DDBJ whole genome shotgun (WGS) entry which is preliminary data.</text>
</comment>
<accession>A0A813G2H6</accession>
<dbReference type="AlphaFoldDB" id="A0A813G2H6"/>
<keyword evidence="2" id="KW-1185">Reference proteome</keyword>
<reference evidence="1" key="1">
    <citation type="submission" date="2021-02" db="EMBL/GenBank/DDBJ databases">
        <authorList>
            <person name="Dougan E. K."/>
            <person name="Rhodes N."/>
            <person name="Thang M."/>
            <person name="Chan C."/>
        </authorList>
    </citation>
    <scope>NUCLEOTIDE SEQUENCE</scope>
</reference>